<name>A0ABT4ZUD4_9CYAN</name>
<dbReference type="Proteomes" id="UP001211711">
    <property type="component" value="Unassembled WGS sequence"/>
</dbReference>
<dbReference type="EMBL" id="JAQMTI010000210">
    <property type="protein sequence ID" value="MDB9443030.1"/>
    <property type="molecule type" value="Genomic_DNA"/>
</dbReference>
<evidence type="ECO:0008006" key="3">
    <source>
        <dbReference type="Google" id="ProtNLM"/>
    </source>
</evidence>
<keyword evidence="2" id="KW-1185">Reference proteome</keyword>
<protein>
    <recommendedName>
        <fullName evidence="3">Transposase</fullName>
    </recommendedName>
</protein>
<gene>
    <name evidence="1" type="ORF">PN497_16920</name>
</gene>
<accession>A0ABT4ZUD4</accession>
<proteinExistence type="predicted"/>
<organism evidence="1 2">
    <name type="scientific">Sphaerospermopsis kisseleviana CS-549</name>
    <dbReference type="NCBI Taxonomy" id="3021783"/>
    <lineage>
        <taxon>Bacteria</taxon>
        <taxon>Bacillati</taxon>
        <taxon>Cyanobacteriota</taxon>
        <taxon>Cyanophyceae</taxon>
        <taxon>Nostocales</taxon>
        <taxon>Aphanizomenonaceae</taxon>
        <taxon>Sphaerospermopsis</taxon>
        <taxon>Sphaerospermopsis kisseleviana</taxon>
    </lineage>
</organism>
<evidence type="ECO:0000313" key="1">
    <source>
        <dbReference type="EMBL" id="MDB9443030.1"/>
    </source>
</evidence>
<evidence type="ECO:0000313" key="2">
    <source>
        <dbReference type="Proteomes" id="UP001211711"/>
    </source>
</evidence>
<sequence>MHRLSKLTWSQIHSQGRHQLGYEKISRDAIKAPIPKFITEDVNFIAFRFSGIKAMVGYRDGAIFYVIWLDRNFTLYNHG</sequence>
<comment type="caution">
    <text evidence="1">The sequence shown here is derived from an EMBL/GenBank/DDBJ whole genome shotgun (WGS) entry which is preliminary data.</text>
</comment>
<dbReference type="RefSeq" id="WP_272110717.1">
    <property type="nucleotide sequence ID" value="NZ_JAQMTI010000210.1"/>
</dbReference>
<reference evidence="1 2" key="1">
    <citation type="submission" date="2023-01" db="EMBL/GenBank/DDBJ databases">
        <title>Genomes from the Australian National Cyanobacteria Reference Collection.</title>
        <authorList>
            <person name="Willis A."/>
            <person name="Lee E.M.F."/>
        </authorList>
    </citation>
    <scope>NUCLEOTIDE SEQUENCE [LARGE SCALE GENOMIC DNA]</scope>
    <source>
        <strain evidence="1 2">CS-549</strain>
    </source>
</reference>